<proteinExistence type="predicted"/>
<organism evidence="4 5">
    <name type="scientific">Hebeloma cylindrosporum</name>
    <dbReference type="NCBI Taxonomy" id="76867"/>
    <lineage>
        <taxon>Eukaryota</taxon>
        <taxon>Fungi</taxon>
        <taxon>Dikarya</taxon>
        <taxon>Basidiomycota</taxon>
        <taxon>Agaricomycotina</taxon>
        <taxon>Agaricomycetes</taxon>
        <taxon>Agaricomycetidae</taxon>
        <taxon>Agaricales</taxon>
        <taxon>Agaricineae</taxon>
        <taxon>Hymenogastraceae</taxon>
        <taxon>Hebeloma</taxon>
    </lineage>
</organism>
<sequence>MNASLRLGTPLNKPHPPKPSLSSGPLYSPLTCTTALPAGLRSPDSPLRINVLFLPSRVPKQAMSISSSSPSSARGVERNGLISGLEHNAYTALAVAGARVYHSKLNVKDSQWVYSHWKGTLTFGRDIDTPANIAEDVSETEKHWFRLADDETGRTVWMFKFPEHFEYMIDRPFFHVFQGRTRRYGFLFNDDDEAALFGRKVMNQLFGDRLPKKRRNNKTGSTVRSKSLSSSISRAMISSPAPHSFKHIAHVGVNKDGIFEASKDLDGSWKTMLAELQGHGVSEAVVVRHSDFVEGFWKGVEAIRTVGGSGAERIGGTAVSSEMTPVSVM</sequence>
<dbReference type="Gene3D" id="2.30.29.30">
    <property type="entry name" value="Pleckstrin-homology domain (PH domain)/Phosphotyrosine-binding domain (PTB)"/>
    <property type="match status" value="1"/>
</dbReference>
<dbReference type="HOGENOM" id="CLU_015385_2_1_1"/>
<evidence type="ECO:0000313" key="5">
    <source>
        <dbReference type="Proteomes" id="UP000053424"/>
    </source>
</evidence>
<dbReference type="STRING" id="686832.A0A0C3CD20"/>
<reference evidence="5" key="2">
    <citation type="submission" date="2015-01" db="EMBL/GenBank/DDBJ databases">
        <title>Evolutionary Origins and Diversification of the Mycorrhizal Mutualists.</title>
        <authorList>
            <consortium name="DOE Joint Genome Institute"/>
            <consortium name="Mycorrhizal Genomics Consortium"/>
            <person name="Kohler A."/>
            <person name="Kuo A."/>
            <person name="Nagy L.G."/>
            <person name="Floudas D."/>
            <person name="Copeland A."/>
            <person name="Barry K.W."/>
            <person name="Cichocki N."/>
            <person name="Veneault-Fourrey C."/>
            <person name="LaButti K."/>
            <person name="Lindquist E.A."/>
            <person name="Lipzen A."/>
            <person name="Lundell T."/>
            <person name="Morin E."/>
            <person name="Murat C."/>
            <person name="Riley R."/>
            <person name="Ohm R."/>
            <person name="Sun H."/>
            <person name="Tunlid A."/>
            <person name="Henrissat B."/>
            <person name="Grigoriev I.V."/>
            <person name="Hibbett D.S."/>
            <person name="Martin F."/>
        </authorList>
    </citation>
    <scope>NUCLEOTIDE SEQUENCE [LARGE SCALE GENOMIC DNA]</scope>
    <source>
        <strain evidence="5">h7</strain>
    </source>
</reference>
<dbReference type="EMBL" id="KN831780">
    <property type="protein sequence ID" value="KIM41516.1"/>
    <property type="molecule type" value="Genomic_DNA"/>
</dbReference>
<dbReference type="InterPro" id="IPR000095">
    <property type="entry name" value="CRIB_dom"/>
</dbReference>
<feature type="domain" description="CRIB" evidence="2">
    <location>
        <begin position="237"/>
        <end position="252"/>
    </location>
</feature>
<dbReference type="InterPro" id="IPR011993">
    <property type="entry name" value="PH-like_dom_sf"/>
</dbReference>
<dbReference type="OrthoDB" id="8963340at2759"/>
<evidence type="ECO:0000259" key="3">
    <source>
        <dbReference type="PROSITE" id="PS50229"/>
    </source>
</evidence>
<feature type="region of interest" description="Disordered" evidence="1">
    <location>
        <begin position="1"/>
        <end position="24"/>
    </location>
</feature>
<dbReference type="CDD" id="cd01205">
    <property type="entry name" value="EVH1_WASP-like"/>
    <property type="match status" value="1"/>
</dbReference>
<accession>A0A0C3CD20</accession>
<dbReference type="CDD" id="cd00132">
    <property type="entry name" value="CRIB"/>
    <property type="match status" value="1"/>
</dbReference>
<name>A0A0C3CD20_HEBCY</name>
<dbReference type="SUPFAM" id="SSF50729">
    <property type="entry name" value="PH domain-like"/>
    <property type="match status" value="1"/>
</dbReference>
<reference evidence="4 5" key="1">
    <citation type="submission" date="2014-04" db="EMBL/GenBank/DDBJ databases">
        <authorList>
            <consortium name="DOE Joint Genome Institute"/>
            <person name="Kuo A."/>
            <person name="Gay G."/>
            <person name="Dore J."/>
            <person name="Kohler A."/>
            <person name="Nagy L.G."/>
            <person name="Floudas D."/>
            <person name="Copeland A."/>
            <person name="Barry K.W."/>
            <person name="Cichocki N."/>
            <person name="Veneault-Fourrey C."/>
            <person name="LaButti K."/>
            <person name="Lindquist E.A."/>
            <person name="Lipzen A."/>
            <person name="Lundell T."/>
            <person name="Morin E."/>
            <person name="Murat C."/>
            <person name="Sun H."/>
            <person name="Tunlid A."/>
            <person name="Henrissat B."/>
            <person name="Grigoriev I.V."/>
            <person name="Hibbett D.S."/>
            <person name="Martin F."/>
            <person name="Nordberg H.P."/>
            <person name="Cantor M.N."/>
            <person name="Hua S.X."/>
        </authorList>
    </citation>
    <scope>NUCLEOTIDE SEQUENCE [LARGE SCALE GENOMIC DNA]</scope>
    <source>
        <strain evidence="5">h7</strain>
    </source>
</reference>
<feature type="domain" description="WH1" evidence="3">
    <location>
        <begin position="85"/>
        <end position="208"/>
    </location>
</feature>
<dbReference type="Gene3D" id="3.90.810.10">
    <property type="entry name" value="CRIB domain"/>
    <property type="match status" value="1"/>
</dbReference>
<keyword evidence="5" id="KW-1185">Reference proteome</keyword>
<gene>
    <name evidence="4" type="ORF">M413DRAFT_27850</name>
</gene>
<evidence type="ECO:0000313" key="4">
    <source>
        <dbReference type="EMBL" id="KIM41516.1"/>
    </source>
</evidence>
<protein>
    <recommendedName>
        <fullName evidence="6">CRIB domain-containing protein</fullName>
    </recommendedName>
</protein>
<evidence type="ECO:0008006" key="6">
    <source>
        <dbReference type="Google" id="ProtNLM"/>
    </source>
</evidence>
<dbReference type="Pfam" id="PF00568">
    <property type="entry name" value="WH1"/>
    <property type="match status" value="1"/>
</dbReference>
<dbReference type="Proteomes" id="UP000053424">
    <property type="component" value="Unassembled WGS sequence"/>
</dbReference>
<dbReference type="PROSITE" id="PS50108">
    <property type="entry name" value="CRIB"/>
    <property type="match status" value="1"/>
</dbReference>
<dbReference type="AlphaFoldDB" id="A0A0C3CD20"/>
<evidence type="ECO:0000256" key="1">
    <source>
        <dbReference type="SAM" id="MobiDB-lite"/>
    </source>
</evidence>
<dbReference type="InterPro" id="IPR000697">
    <property type="entry name" value="WH1/EVH1_dom"/>
</dbReference>
<evidence type="ECO:0000259" key="2">
    <source>
        <dbReference type="PROSITE" id="PS50108"/>
    </source>
</evidence>
<dbReference type="InterPro" id="IPR036936">
    <property type="entry name" value="CRIB_dom_sf"/>
</dbReference>
<dbReference type="InterPro" id="IPR033927">
    <property type="entry name" value="WASPfam_EVH1"/>
</dbReference>
<dbReference type="PROSITE" id="PS50229">
    <property type="entry name" value="WH1"/>
    <property type="match status" value="1"/>
</dbReference>